<dbReference type="SMART" id="SM00448">
    <property type="entry name" value="REC"/>
    <property type="match status" value="1"/>
</dbReference>
<evidence type="ECO:0000259" key="6">
    <source>
        <dbReference type="PROSITE" id="PS50110"/>
    </source>
</evidence>
<evidence type="ECO:0008006" key="9">
    <source>
        <dbReference type="Google" id="ProtNLM"/>
    </source>
</evidence>
<feature type="modified residue" description="4-aspartylphosphate" evidence="4">
    <location>
        <position position="52"/>
    </location>
</feature>
<keyword evidence="1" id="KW-0805">Transcription regulation</keyword>
<dbReference type="PANTHER" id="PTHR43280">
    <property type="entry name" value="ARAC-FAMILY TRANSCRIPTIONAL REGULATOR"/>
    <property type="match status" value="1"/>
</dbReference>
<comment type="caution">
    <text evidence="7">The sequence shown here is derived from an EMBL/GenBank/DDBJ whole genome shotgun (WGS) entry which is preliminary data.</text>
</comment>
<name>A0A1F4U5W5_UNCSA</name>
<dbReference type="GO" id="GO:0000160">
    <property type="term" value="P:phosphorelay signal transduction system"/>
    <property type="evidence" value="ECO:0007669"/>
    <property type="project" value="InterPro"/>
</dbReference>
<evidence type="ECO:0000256" key="2">
    <source>
        <dbReference type="ARBA" id="ARBA00023125"/>
    </source>
</evidence>
<keyword evidence="3" id="KW-0804">Transcription</keyword>
<dbReference type="Pfam" id="PF12833">
    <property type="entry name" value="HTH_18"/>
    <property type="match status" value="1"/>
</dbReference>
<evidence type="ECO:0000256" key="3">
    <source>
        <dbReference type="ARBA" id="ARBA00023163"/>
    </source>
</evidence>
<dbReference type="Gene3D" id="3.40.50.2300">
    <property type="match status" value="1"/>
</dbReference>
<evidence type="ECO:0000313" key="8">
    <source>
        <dbReference type="Proteomes" id="UP000179242"/>
    </source>
</evidence>
<dbReference type="PROSITE" id="PS50110">
    <property type="entry name" value="RESPONSE_REGULATORY"/>
    <property type="match status" value="1"/>
</dbReference>
<dbReference type="InterPro" id="IPR001789">
    <property type="entry name" value="Sig_transdc_resp-reg_receiver"/>
</dbReference>
<dbReference type="GO" id="GO:0003700">
    <property type="term" value="F:DNA-binding transcription factor activity"/>
    <property type="evidence" value="ECO:0007669"/>
    <property type="project" value="InterPro"/>
</dbReference>
<proteinExistence type="predicted"/>
<evidence type="ECO:0000256" key="4">
    <source>
        <dbReference type="PROSITE-ProRule" id="PRU00169"/>
    </source>
</evidence>
<dbReference type="GO" id="GO:0043565">
    <property type="term" value="F:sequence-specific DNA binding"/>
    <property type="evidence" value="ECO:0007669"/>
    <property type="project" value="InterPro"/>
</dbReference>
<evidence type="ECO:0000259" key="5">
    <source>
        <dbReference type="PROSITE" id="PS01124"/>
    </source>
</evidence>
<dbReference type="SUPFAM" id="SSF52172">
    <property type="entry name" value="CheY-like"/>
    <property type="match status" value="1"/>
</dbReference>
<evidence type="ECO:0000256" key="1">
    <source>
        <dbReference type="ARBA" id="ARBA00023015"/>
    </source>
</evidence>
<evidence type="ECO:0000313" key="7">
    <source>
        <dbReference type="EMBL" id="OGC40322.1"/>
    </source>
</evidence>
<dbReference type="SMART" id="SM00342">
    <property type="entry name" value="HTH_ARAC"/>
    <property type="match status" value="1"/>
</dbReference>
<dbReference type="Proteomes" id="UP000179242">
    <property type="component" value="Unassembled WGS sequence"/>
</dbReference>
<dbReference type="SUPFAM" id="SSF46689">
    <property type="entry name" value="Homeodomain-like"/>
    <property type="match status" value="2"/>
</dbReference>
<feature type="domain" description="HTH araC/xylS-type" evidence="5">
    <location>
        <begin position="136"/>
        <end position="234"/>
    </location>
</feature>
<dbReference type="InterPro" id="IPR018060">
    <property type="entry name" value="HTH_AraC"/>
</dbReference>
<dbReference type="PROSITE" id="PS01124">
    <property type="entry name" value="HTH_ARAC_FAMILY_2"/>
    <property type="match status" value="1"/>
</dbReference>
<keyword evidence="4" id="KW-0597">Phosphoprotein</keyword>
<reference evidence="7 8" key="1">
    <citation type="journal article" date="2016" name="Nat. Commun.">
        <title>Thousands of microbial genomes shed light on interconnected biogeochemical processes in an aquifer system.</title>
        <authorList>
            <person name="Anantharaman K."/>
            <person name="Brown C.T."/>
            <person name="Hug L.A."/>
            <person name="Sharon I."/>
            <person name="Castelle C.J."/>
            <person name="Probst A.J."/>
            <person name="Thomas B.C."/>
            <person name="Singh A."/>
            <person name="Wilkins M.J."/>
            <person name="Karaoz U."/>
            <person name="Brodie E.L."/>
            <person name="Williams K.H."/>
            <person name="Hubbard S.S."/>
            <person name="Banfield J.F."/>
        </authorList>
    </citation>
    <scope>NUCLEOTIDE SEQUENCE [LARGE SCALE GENOMIC DNA]</scope>
</reference>
<dbReference type="Gene3D" id="1.10.10.60">
    <property type="entry name" value="Homeodomain-like"/>
    <property type="match status" value="2"/>
</dbReference>
<protein>
    <recommendedName>
        <fullName evidence="9">DNA-binding response regulator</fullName>
    </recommendedName>
</protein>
<gene>
    <name evidence="7" type="ORF">A2438_03515</name>
</gene>
<organism evidence="7 8">
    <name type="scientific">candidate division WOR-1 bacterium RIFOXYC2_FULL_46_14</name>
    <dbReference type="NCBI Taxonomy" id="1802587"/>
    <lineage>
        <taxon>Bacteria</taxon>
        <taxon>Bacillati</taxon>
        <taxon>Saganbacteria</taxon>
    </lineage>
</organism>
<dbReference type="AlphaFoldDB" id="A0A1F4U5W5"/>
<dbReference type="InterPro" id="IPR009057">
    <property type="entry name" value="Homeodomain-like_sf"/>
</dbReference>
<keyword evidence="2" id="KW-0238">DNA-binding</keyword>
<accession>A0A1F4U5W5</accession>
<dbReference type="CDD" id="cd00156">
    <property type="entry name" value="REC"/>
    <property type="match status" value="1"/>
</dbReference>
<feature type="domain" description="Response regulatory" evidence="6">
    <location>
        <begin position="4"/>
        <end position="117"/>
    </location>
</feature>
<dbReference type="InterPro" id="IPR011006">
    <property type="entry name" value="CheY-like_superfamily"/>
</dbReference>
<sequence length="245" mass="28119">MSYTILLIDDNRDFLRELSECLDEYNVVCAENGSQALAILRHPNEIDLVIVDQVLPDHKGTEVIKMIKKINPELEFILLTGYGSKEIAIDALRAKVDEYLEKPVQPERIKKTMAEMLARKTRGRDFDLADSDGIISRVKRIIEKNYDRKITLESISSIVFLSPKYLSRLFKEREGVGFNQYKFIVKLNRAKELLLSGGLSVVQIADKLGYLNPESFIRMFCKYQKTTPGAYRSKYSRQKSIKSGI</sequence>
<dbReference type="Pfam" id="PF00072">
    <property type="entry name" value="Response_reg"/>
    <property type="match status" value="1"/>
</dbReference>
<dbReference type="EMBL" id="MEUJ01000004">
    <property type="protein sequence ID" value="OGC40322.1"/>
    <property type="molecule type" value="Genomic_DNA"/>
</dbReference>
<dbReference type="PANTHER" id="PTHR43280:SF2">
    <property type="entry name" value="HTH-TYPE TRANSCRIPTIONAL REGULATOR EXSA"/>
    <property type="match status" value="1"/>
</dbReference>